<dbReference type="AlphaFoldDB" id="A0A016T1S6"/>
<dbReference type="EMBL" id="JARK01001485">
    <property type="protein sequence ID" value="EYB96561.1"/>
    <property type="molecule type" value="Genomic_DNA"/>
</dbReference>
<accession>A0A016T1S6</accession>
<evidence type="ECO:0000313" key="1">
    <source>
        <dbReference type="EMBL" id="EYB96561.1"/>
    </source>
</evidence>
<reference evidence="2" key="1">
    <citation type="journal article" date="2015" name="Nat. Genet.">
        <title>The genome and transcriptome of the zoonotic hookworm Ancylostoma ceylanicum identify infection-specific gene families.</title>
        <authorList>
            <person name="Schwarz E.M."/>
            <person name="Hu Y."/>
            <person name="Antoshechkin I."/>
            <person name="Miller M.M."/>
            <person name="Sternberg P.W."/>
            <person name="Aroian R.V."/>
        </authorList>
    </citation>
    <scope>NUCLEOTIDE SEQUENCE</scope>
    <source>
        <strain evidence="2">HY135</strain>
    </source>
</reference>
<protein>
    <submittedName>
        <fullName evidence="1">Uncharacterized protein</fullName>
    </submittedName>
</protein>
<dbReference type="Proteomes" id="UP000024635">
    <property type="component" value="Unassembled WGS sequence"/>
</dbReference>
<evidence type="ECO:0000313" key="2">
    <source>
        <dbReference type="Proteomes" id="UP000024635"/>
    </source>
</evidence>
<sequence>MAHRLLVMLYDQDHFIPCRRVRRNELSCRRRRRVAYTAPGLRCRPSAKRLLSLRESVLPICGFKQRKARILQRIHTIKMT</sequence>
<comment type="caution">
    <text evidence="1">The sequence shown here is derived from an EMBL/GenBank/DDBJ whole genome shotgun (WGS) entry which is preliminary data.</text>
</comment>
<gene>
    <name evidence="1" type="primary">Acey_s0149.g2709</name>
    <name evidence="1" type="ORF">Y032_0149g2709</name>
</gene>
<name>A0A016T1S6_9BILA</name>
<organism evidence="1 2">
    <name type="scientific">Ancylostoma ceylanicum</name>
    <dbReference type="NCBI Taxonomy" id="53326"/>
    <lineage>
        <taxon>Eukaryota</taxon>
        <taxon>Metazoa</taxon>
        <taxon>Ecdysozoa</taxon>
        <taxon>Nematoda</taxon>
        <taxon>Chromadorea</taxon>
        <taxon>Rhabditida</taxon>
        <taxon>Rhabditina</taxon>
        <taxon>Rhabditomorpha</taxon>
        <taxon>Strongyloidea</taxon>
        <taxon>Ancylostomatidae</taxon>
        <taxon>Ancylostomatinae</taxon>
        <taxon>Ancylostoma</taxon>
    </lineage>
</organism>
<proteinExistence type="predicted"/>
<keyword evidence="2" id="KW-1185">Reference proteome</keyword>